<protein>
    <recommendedName>
        <fullName evidence="4">Small multidrug efflux protein</fullName>
    </recommendedName>
</protein>
<feature type="transmembrane region" description="Helical" evidence="1">
    <location>
        <begin position="131"/>
        <end position="156"/>
    </location>
</feature>
<keyword evidence="1" id="KW-1133">Transmembrane helix</keyword>
<evidence type="ECO:0000313" key="2">
    <source>
        <dbReference type="EMBL" id="MET4541626.1"/>
    </source>
</evidence>
<comment type="caution">
    <text evidence="2">The sequence shown here is derived from an EMBL/GenBank/DDBJ whole genome shotgun (WGS) entry which is preliminary data.</text>
</comment>
<dbReference type="GeneID" id="92754352"/>
<gene>
    <name evidence="2" type="ORF">ABIE37_003424</name>
</gene>
<accession>A0ABV2PA26</accession>
<sequence length="157" mass="16483">MIESLQDFTSSLPPMLTWLGVVLIAAIPFVDSYFGAVVGVLTGLHPAVAIAAAVVGNVISLLIFVFAAHRVRTTVAANRPSKEVTPRRAKLRAAFDKFGVAGVSLIGPTILPSQITSVAMISFGASRNAVILWQIISIIVWGTAFGVLATLGVSLVR</sequence>
<organism evidence="2 3">
    <name type="scientific">Arthrobacter bambusae</name>
    <dbReference type="NCBI Taxonomy" id="1338426"/>
    <lineage>
        <taxon>Bacteria</taxon>
        <taxon>Bacillati</taxon>
        <taxon>Actinomycetota</taxon>
        <taxon>Actinomycetes</taxon>
        <taxon>Micrococcales</taxon>
        <taxon>Micrococcaceae</taxon>
        <taxon>Arthrobacter</taxon>
    </lineage>
</organism>
<keyword evidence="1" id="KW-0812">Transmembrane</keyword>
<reference evidence="2 3" key="1">
    <citation type="submission" date="2024-06" db="EMBL/GenBank/DDBJ databases">
        <title>Sorghum-associated microbial communities from plants grown in Nebraska, USA.</title>
        <authorList>
            <person name="Schachtman D."/>
        </authorList>
    </citation>
    <scope>NUCLEOTIDE SEQUENCE [LARGE SCALE GENOMIC DNA]</scope>
    <source>
        <strain evidence="2 3">3552</strain>
    </source>
</reference>
<name>A0ABV2PA26_9MICC</name>
<evidence type="ECO:0000313" key="3">
    <source>
        <dbReference type="Proteomes" id="UP001549307"/>
    </source>
</evidence>
<keyword evidence="3" id="KW-1185">Reference proteome</keyword>
<keyword evidence="1" id="KW-0472">Membrane</keyword>
<evidence type="ECO:0000256" key="1">
    <source>
        <dbReference type="SAM" id="Phobius"/>
    </source>
</evidence>
<feature type="transmembrane region" description="Helical" evidence="1">
    <location>
        <begin position="16"/>
        <end position="41"/>
    </location>
</feature>
<dbReference type="EMBL" id="JBEPSN010000009">
    <property type="protein sequence ID" value="MET4541626.1"/>
    <property type="molecule type" value="Genomic_DNA"/>
</dbReference>
<proteinExistence type="predicted"/>
<evidence type="ECO:0008006" key="4">
    <source>
        <dbReference type="Google" id="ProtNLM"/>
    </source>
</evidence>
<feature type="transmembrane region" description="Helical" evidence="1">
    <location>
        <begin position="89"/>
        <end position="111"/>
    </location>
</feature>
<feature type="transmembrane region" description="Helical" evidence="1">
    <location>
        <begin position="47"/>
        <end position="68"/>
    </location>
</feature>
<dbReference type="Proteomes" id="UP001549307">
    <property type="component" value="Unassembled WGS sequence"/>
</dbReference>
<dbReference type="RefSeq" id="WP_354231563.1">
    <property type="nucleotide sequence ID" value="NZ_JBEPSN010000009.1"/>
</dbReference>